<keyword evidence="3" id="KW-0862">Zinc</keyword>
<organism evidence="7 8">
    <name type="scientific">Ceratodon purpureus</name>
    <name type="common">Fire moss</name>
    <name type="synonym">Dicranum purpureum</name>
    <dbReference type="NCBI Taxonomy" id="3225"/>
    <lineage>
        <taxon>Eukaryota</taxon>
        <taxon>Viridiplantae</taxon>
        <taxon>Streptophyta</taxon>
        <taxon>Embryophyta</taxon>
        <taxon>Bryophyta</taxon>
        <taxon>Bryophytina</taxon>
        <taxon>Bryopsida</taxon>
        <taxon>Dicranidae</taxon>
        <taxon>Pseudoditrichales</taxon>
        <taxon>Ditrichaceae</taxon>
        <taxon>Ceratodon</taxon>
    </lineage>
</organism>
<proteinExistence type="predicted"/>
<comment type="caution">
    <text evidence="7">The sequence shown here is derived from an EMBL/GenBank/DDBJ whole genome shotgun (WGS) entry which is preliminary data.</text>
</comment>
<accession>A0A8T0GEP5</accession>
<dbReference type="OrthoDB" id="6105938at2759"/>
<gene>
    <name evidence="7" type="ORF">KC19_11G093200</name>
</gene>
<feature type="domain" description="RING-type" evidence="6">
    <location>
        <begin position="185"/>
        <end position="223"/>
    </location>
</feature>
<dbReference type="Pfam" id="PF13923">
    <property type="entry name" value="zf-C3HC4_2"/>
    <property type="match status" value="1"/>
</dbReference>
<evidence type="ECO:0000256" key="4">
    <source>
        <dbReference type="PROSITE-ProRule" id="PRU00175"/>
    </source>
</evidence>
<dbReference type="AlphaFoldDB" id="A0A8T0GEP5"/>
<reference evidence="7 8" key="1">
    <citation type="submission" date="2020-06" db="EMBL/GenBank/DDBJ databases">
        <title>WGS assembly of Ceratodon purpureus strain R40.</title>
        <authorList>
            <person name="Carey S.B."/>
            <person name="Jenkins J."/>
            <person name="Shu S."/>
            <person name="Lovell J.T."/>
            <person name="Sreedasyam A."/>
            <person name="Maumus F."/>
            <person name="Tiley G.P."/>
            <person name="Fernandez-Pozo N."/>
            <person name="Barry K."/>
            <person name="Chen C."/>
            <person name="Wang M."/>
            <person name="Lipzen A."/>
            <person name="Daum C."/>
            <person name="Saski C.A."/>
            <person name="Payton A.C."/>
            <person name="Mcbreen J.C."/>
            <person name="Conrad R.E."/>
            <person name="Kollar L.M."/>
            <person name="Olsson S."/>
            <person name="Huttunen S."/>
            <person name="Landis J.B."/>
            <person name="Wickett N.J."/>
            <person name="Johnson M.G."/>
            <person name="Rensing S.A."/>
            <person name="Grimwood J."/>
            <person name="Schmutz J."/>
            <person name="Mcdaniel S.F."/>
        </authorList>
    </citation>
    <scope>NUCLEOTIDE SEQUENCE [LARGE SCALE GENOMIC DNA]</scope>
    <source>
        <strain evidence="7 8">R40</strain>
    </source>
</reference>
<dbReference type="Gene3D" id="3.30.40.10">
    <property type="entry name" value="Zinc/RING finger domain, C3HC4 (zinc finger)"/>
    <property type="match status" value="1"/>
</dbReference>
<feature type="region of interest" description="Disordered" evidence="5">
    <location>
        <begin position="154"/>
        <end position="175"/>
    </location>
</feature>
<dbReference type="GO" id="GO:0006511">
    <property type="term" value="P:ubiquitin-dependent protein catabolic process"/>
    <property type="evidence" value="ECO:0007669"/>
    <property type="project" value="TreeGrafter"/>
</dbReference>
<dbReference type="PANTHER" id="PTHR47094:SF1">
    <property type="entry name" value="RING-TYPE E3 UBIQUITIN TRANSFERASE"/>
    <property type="match status" value="1"/>
</dbReference>
<evidence type="ECO:0000313" key="7">
    <source>
        <dbReference type="EMBL" id="KAG0556987.1"/>
    </source>
</evidence>
<dbReference type="GO" id="GO:0008270">
    <property type="term" value="F:zinc ion binding"/>
    <property type="evidence" value="ECO:0007669"/>
    <property type="project" value="UniProtKB-KW"/>
</dbReference>
<dbReference type="SUPFAM" id="SSF57850">
    <property type="entry name" value="RING/U-box"/>
    <property type="match status" value="1"/>
</dbReference>
<dbReference type="Proteomes" id="UP000822688">
    <property type="component" value="Chromosome 11"/>
</dbReference>
<dbReference type="InterPro" id="IPR013083">
    <property type="entry name" value="Znf_RING/FYVE/PHD"/>
</dbReference>
<feature type="region of interest" description="Disordered" evidence="5">
    <location>
        <begin position="99"/>
        <end position="129"/>
    </location>
</feature>
<feature type="compositionally biased region" description="Polar residues" evidence="5">
    <location>
        <begin position="99"/>
        <end position="115"/>
    </location>
</feature>
<keyword evidence="2 4" id="KW-0863">Zinc-finger</keyword>
<dbReference type="GO" id="GO:0032183">
    <property type="term" value="F:SUMO binding"/>
    <property type="evidence" value="ECO:0007669"/>
    <property type="project" value="TreeGrafter"/>
</dbReference>
<protein>
    <recommendedName>
        <fullName evidence="6">RING-type domain-containing protein</fullName>
    </recommendedName>
</protein>
<dbReference type="SMART" id="SM00184">
    <property type="entry name" value="RING"/>
    <property type="match status" value="1"/>
</dbReference>
<evidence type="ECO:0000256" key="2">
    <source>
        <dbReference type="ARBA" id="ARBA00022771"/>
    </source>
</evidence>
<name>A0A8T0GEP5_CERPU</name>
<dbReference type="GO" id="GO:0140082">
    <property type="term" value="F:SUMO-ubiquitin ligase activity"/>
    <property type="evidence" value="ECO:0007669"/>
    <property type="project" value="TreeGrafter"/>
</dbReference>
<evidence type="ECO:0000313" key="8">
    <source>
        <dbReference type="Proteomes" id="UP000822688"/>
    </source>
</evidence>
<keyword evidence="8" id="KW-1185">Reference proteome</keyword>
<dbReference type="InterPro" id="IPR001841">
    <property type="entry name" value="Znf_RING"/>
</dbReference>
<evidence type="ECO:0000256" key="5">
    <source>
        <dbReference type="SAM" id="MobiDB-lite"/>
    </source>
</evidence>
<dbReference type="GO" id="GO:0033768">
    <property type="term" value="C:SUMO-targeted ubiquitin ligase complex"/>
    <property type="evidence" value="ECO:0007669"/>
    <property type="project" value="TreeGrafter"/>
</dbReference>
<dbReference type="GO" id="GO:0061630">
    <property type="term" value="F:ubiquitin protein ligase activity"/>
    <property type="evidence" value="ECO:0007669"/>
    <property type="project" value="InterPro"/>
</dbReference>
<dbReference type="InterPro" id="IPR049627">
    <property type="entry name" value="SLX8"/>
</dbReference>
<sequence length="236" mass="26232">MIVSMESKTGRTDGRARRRRVGDAENAARPCEAVVVNHGMTSAPIVVEDEDDDVVVSSPTAFAQAKLIANADRRLTRQSRVPVEEDPLELRLGLGGASHYNSRSVSQSSATQQPSVVGRRGRPARPTIDLTTPARQAPVDEDCVFLNENPKSRKRKNVPVEPSFMKNFPPDSPVQEKEEERKLRCVICMDTMKDETSTTCGHIFCQSCIQGAIKAQKKCPTCRKKLTMKNIHRIYI</sequence>
<evidence type="ECO:0000256" key="3">
    <source>
        <dbReference type="ARBA" id="ARBA00022833"/>
    </source>
</evidence>
<evidence type="ECO:0000259" key="6">
    <source>
        <dbReference type="PROSITE" id="PS50089"/>
    </source>
</evidence>
<dbReference type="EMBL" id="CM026432">
    <property type="protein sequence ID" value="KAG0556987.1"/>
    <property type="molecule type" value="Genomic_DNA"/>
</dbReference>
<evidence type="ECO:0000256" key="1">
    <source>
        <dbReference type="ARBA" id="ARBA00022723"/>
    </source>
</evidence>
<feature type="region of interest" description="Disordered" evidence="5">
    <location>
        <begin position="1"/>
        <end position="27"/>
    </location>
</feature>
<dbReference type="PANTHER" id="PTHR47094">
    <property type="entry name" value="ELFLESS, ISOFORM B"/>
    <property type="match status" value="1"/>
</dbReference>
<dbReference type="PROSITE" id="PS00518">
    <property type="entry name" value="ZF_RING_1"/>
    <property type="match status" value="1"/>
</dbReference>
<keyword evidence="1" id="KW-0479">Metal-binding</keyword>
<dbReference type="InterPro" id="IPR017907">
    <property type="entry name" value="Znf_RING_CS"/>
</dbReference>
<dbReference type="PROSITE" id="PS50089">
    <property type="entry name" value="ZF_RING_2"/>
    <property type="match status" value="1"/>
</dbReference>